<accession>B4G2I9</accession>
<dbReference type="EMBL" id="CH479179">
    <property type="protein sequence ID" value="EDW24034.1"/>
    <property type="molecule type" value="Genomic_DNA"/>
</dbReference>
<organism evidence="2">
    <name type="scientific">Drosophila persimilis</name>
    <name type="common">Fruit fly</name>
    <dbReference type="NCBI Taxonomy" id="7234"/>
    <lineage>
        <taxon>Eukaryota</taxon>
        <taxon>Metazoa</taxon>
        <taxon>Ecdysozoa</taxon>
        <taxon>Arthropoda</taxon>
        <taxon>Hexapoda</taxon>
        <taxon>Insecta</taxon>
        <taxon>Pterygota</taxon>
        <taxon>Neoptera</taxon>
        <taxon>Endopterygota</taxon>
        <taxon>Diptera</taxon>
        <taxon>Brachycera</taxon>
        <taxon>Muscomorpha</taxon>
        <taxon>Ephydroidea</taxon>
        <taxon>Drosophilidae</taxon>
        <taxon>Drosophila</taxon>
        <taxon>Sophophora</taxon>
    </lineage>
</organism>
<reference evidence="1 2" key="1">
    <citation type="journal article" date="2007" name="Nature">
        <title>Evolution of genes and genomes on the Drosophila phylogeny.</title>
        <authorList>
            <consortium name="Drosophila 12 Genomes Consortium"/>
            <person name="Clark A.G."/>
            <person name="Eisen M.B."/>
            <person name="Smith D.R."/>
            <person name="Bergman C.M."/>
            <person name="Oliver B."/>
            <person name="Markow T.A."/>
            <person name="Kaufman T.C."/>
            <person name="Kellis M."/>
            <person name="Gelbart W."/>
            <person name="Iyer V.N."/>
            <person name="Pollard D.A."/>
            <person name="Sackton T.B."/>
            <person name="Larracuente A.M."/>
            <person name="Singh N.D."/>
            <person name="Abad J.P."/>
            <person name="Abt D.N."/>
            <person name="Adryan B."/>
            <person name="Aguade M."/>
            <person name="Akashi H."/>
            <person name="Anderson W.W."/>
            <person name="Aquadro C.F."/>
            <person name="Ardell D.H."/>
            <person name="Arguello R."/>
            <person name="Artieri C.G."/>
            <person name="Barbash D.A."/>
            <person name="Barker D."/>
            <person name="Barsanti P."/>
            <person name="Batterham P."/>
            <person name="Batzoglou S."/>
            <person name="Begun D."/>
            <person name="Bhutkar A."/>
            <person name="Blanco E."/>
            <person name="Bosak S.A."/>
            <person name="Bradley R.K."/>
            <person name="Brand A.D."/>
            <person name="Brent M.R."/>
            <person name="Brooks A.N."/>
            <person name="Brown R.H."/>
            <person name="Butlin R.K."/>
            <person name="Caggese C."/>
            <person name="Calvi B.R."/>
            <person name="Bernardo de Carvalho A."/>
            <person name="Caspi A."/>
            <person name="Castrezana S."/>
            <person name="Celniker S.E."/>
            <person name="Chang J.L."/>
            <person name="Chapple C."/>
            <person name="Chatterji S."/>
            <person name="Chinwalla A."/>
            <person name="Civetta A."/>
            <person name="Clifton S.W."/>
            <person name="Comeron J.M."/>
            <person name="Costello J.C."/>
            <person name="Coyne J.A."/>
            <person name="Daub J."/>
            <person name="David R.G."/>
            <person name="Delcher A.L."/>
            <person name="Delehaunty K."/>
            <person name="Do C.B."/>
            <person name="Ebling H."/>
            <person name="Edwards K."/>
            <person name="Eickbush T."/>
            <person name="Evans J.D."/>
            <person name="Filipski A."/>
            <person name="Findeiss S."/>
            <person name="Freyhult E."/>
            <person name="Fulton L."/>
            <person name="Fulton R."/>
            <person name="Garcia A.C."/>
            <person name="Gardiner A."/>
            <person name="Garfield D.A."/>
            <person name="Garvin B.E."/>
            <person name="Gibson G."/>
            <person name="Gilbert D."/>
            <person name="Gnerre S."/>
            <person name="Godfrey J."/>
            <person name="Good R."/>
            <person name="Gotea V."/>
            <person name="Gravely B."/>
            <person name="Greenberg A.J."/>
            <person name="Griffiths-Jones S."/>
            <person name="Gross S."/>
            <person name="Guigo R."/>
            <person name="Gustafson E.A."/>
            <person name="Haerty W."/>
            <person name="Hahn M.W."/>
            <person name="Halligan D.L."/>
            <person name="Halpern A.L."/>
            <person name="Halter G.M."/>
            <person name="Han M.V."/>
            <person name="Heger A."/>
            <person name="Hillier L."/>
            <person name="Hinrichs A.S."/>
            <person name="Holmes I."/>
            <person name="Hoskins R.A."/>
            <person name="Hubisz M.J."/>
            <person name="Hultmark D."/>
            <person name="Huntley M.A."/>
            <person name="Jaffe D.B."/>
            <person name="Jagadeeshan S."/>
            <person name="Jeck W.R."/>
            <person name="Johnson J."/>
            <person name="Jones C.D."/>
            <person name="Jordan W.C."/>
            <person name="Karpen G.H."/>
            <person name="Kataoka E."/>
            <person name="Keightley P.D."/>
            <person name="Kheradpour P."/>
            <person name="Kirkness E.F."/>
            <person name="Koerich L.B."/>
            <person name="Kristiansen K."/>
            <person name="Kudrna D."/>
            <person name="Kulathinal R.J."/>
            <person name="Kumar S."/>
            <person name="Kwok R."/>
            <person name="Lander E."/>
            <person name="Langley C.H."/>
            <person name="Lapoint R."/>
            <person name="Lazzaro B.P."/>
            <person name="Lee S.J."/>
            <person name="Levesque L."/>
            <person name="Li R."/>
            <person name="Lin C.F."/>
            <person name="Lin M.F."/>
            <person name="Lindblad-Toh K."/>
            <person name="Llopart A."/>
            <person name="Long M."/>
            <person name="Low L."/>
            <person name="Lozovsky E."/>
            <person name="Lu J."/>
            <person name="Luo M."/>
            <person name="Machado C.A."/>
            <person name="Makalowski W."/>
            <person name="Marzo M."/>
            <person name="Matsuda M."/>
            <person name="Matzkin L."/>
            <person name="McAllister B."/>
            <person name="McBride C.S."/>
            <person name="McKernan B."/>
            <person name="McKernan K."/>
            <person name="Mendez-Lago M."/>
            <person name="Minx P."/>
            <person name="Mollenhauer M.U."/>
            <person name="Montooth K."/>
            <person name="Mount S.M."/>
            <person name="Mu X."/>
            <person name="Myers E."/>
            <person name="Negre B."/>
            <person name="Newfeld S."/>
            <person name="Nielsen R."/>
            <person name="Noor M.A."/>
            <person name="O'Grady P."/>
            <person name="Pachter L."/>
            <person name="Papaceit M."/>
            <person name="Parisi M.J."/>
            <person name="Parisi M."/>
            <person name="Parts L."/>
            <person name="Pedersen J.S."/>
            <person name="Pesole G."/>
            <person name="Phillippy A.M."/>
            <person name="Ponting C.P."/>
            <person name="Pop M."/>
            <person name="Porcelli D."/>
            <person name="Powell J.R."/>
            <person name="Prohaska S."/>
            <person name="Pruitt K."/>
            <person name="Puig M."/>
            <person name="Quesneville H."/>
            <person name="Ram K.R."/>
            <person name="Rand D."/>
            <person name="Rasmussen M.D."/>
            <person name="Reed L.K."/>
            <person name="Reenan R."/>
            <person name="Reily A."/>
            <person name="Remington K.A."/>
            <person name="Rieger T.T."/>
            <person name="Ritchie M.G."/>
            <person name="Robin C."/>
            <person name="Rogers Y.H."/>
            <person name="Rohde C."/>
            <person name="Rozas J."/>
            <person name="Rubenfield M.J."/>
            <person name="Ruiz A."/>
            <person name="Russo S."/>
            <person name="Salzberg S.L."/>
            <person name="Sanchez-Gracia A."/>
            <person name="Saranga D.J."/>
            <person name="Sato H."/>
            <person name="Schaeffer S.W."/>
            <person name="Schatz M.C."/>
            <person name="Schlenke T."/>
            <person name="Schwartz R."/>
            <person name="Segarra C."/>
            <person name="Singh R.S."/>
            <person name="Sirot L."/>
            <person name="Sirota M."/>
            <person name="Sisneros N.B."/>
            <person name="Smith C.D."/>
            <person name="Smith T.F."/>
            <person name="Spieth J."/>
            <person name="Stage D.E."/>
            <person name="Stark A."/>
            <person name="Stephan W."/>
            <person name="Strausberg R.L."/>
            <person name="Strempel S."/>
            <person name="Sturgill D."/>
            <person name="Sutton G."/>
            <person name="Sutton G.G."/>
            <person name="Tao W."/>
            <person name="Teichmann S."/>
            <person name="Tobari Y.N."/>
            <person name="Tomimura Y."/>
            <person name="Tsolas J.M."/>
            <person name="Valente V.L."/>
            <person name="Venter E."/>
            <person name="Venter J.C."/>
            <person name="Vicario S."/>
            <person name="Vieira F.G."/>
            <person name="Vilella A.J."/>
            <person name="Villasante A."/>
            <person name="Walenz B."/>
            <person name="Wang J."/>
            <person name="Wasserman M."/>
            <person name="Watts T."/>
            <person name="Wilson D."/>
            <person name="Wilson R.K."/>
            <person name="Wing R.A."/>
            <person name="Wolfner M.F."/>
            <person name="Wong A."/>
            <person name="Wong G.K."/>
            <person name="Wu C.I."/>
            <person name="Wu G."/>
            <person name="Yamamoto D."/>
            <person name="Yang H.P."/>
            <person name="Yang S.P."/>
            <person name="Yorke J.A."/>
            <person name="Yoshida K."/>
            <person name="Zdobnov E."/>
            <person name="Zhang P."/>
            <person name="Zhang Y."/>
            <person name="Zimin A.V."/>
            <person name="Baldwin J."/>
            <person name="Abdouelleil A."/>
            <person name="Abdulkadir J."/>
            <person name="Abebe A."/>
            <person name="Abera B."/>
            <person name="Abreu J."/>
            <person name="Acer S.C."/>
            <person name="Aftuck L."/>
            <person name="Alexander A."/>
            <person name="An P."/>
            <person name="Anderson E."/>
            <person name="Anderson S."/>
            <person name="Arachi H."/>
            <person name="Azer M."/>
            <person name="Bachantsang P."/>
            <person name="Barry A."/>
            <person name="Bayul T."/>
            <person name="Berlin A."/>
            <person name="Bessette D."/>
            <person name="Bloom T."/>
            <person name="Blye J."/>
            <person name="Boguslavskiy L."/>
            <person name="Bonnet C."/>
            <person name="Boukhgalter B."/>
            <person name="Bourzgui I."/>
            <person name="Brown A."/>
            <person name="Cahill P."/>
            <person name="Channer S."/>
            <person name="Cheshatsang Y."/>
            <person name="Chuda L."/>
            <person name="Citroen M."/>
            <person name="Collymore A."/>
            <person name="Cooke P."/>
            <person name="Costello M."/>
            <person name="D'Aco K."/>
            <person name="Daza R."/>
            <person name="De Haan G."/>
            <person name="DeGray S."/>
            <person name="DeMaso C."/>
            <person name="Dhargay N."/>
            <person name="Dooley K."/>
            <person name="Dooley E."/>
            <person name="Doricent M."/>
            <person name="Dorje P."/>
            <person name="Dorjee K."/>
            <person name="Dupes A."/>
            <person name="Elong R."/>
            <person name="Falk J."/>
            <person name="Farina A."/>
            <person name="Faro S."/>
            <person name="Ferguson D."/>
            <person name="Fisher S."/>
            <person name="Foley C.D."/>
            <person name="Franke A."/>
            <person name="Friedrich D."/>
            <person name="Gadbois L."/>
            <person name="Gearin G."/>
            <person name="Gearin C.R."/>
            <person name="Giannoukos G."/>
            <person name="Goode T."/>
            <person name="Graham J."/>
            <person name="Grandbois E."/>
            <person name="Grewal S."/>
            <person name="Gyaltsen K."/>
            <person name="Hafez N."/>
            <person name="Hagos B."/>
            <person name="Hall J."/>
            <person name="Henson C."/>
            <person name="Hollinger A."/>
            <person name="Honan T."/>
            <person name="Huard M.D."/>
            <person name="Hughes L."/>
            <person name="Hurhula B."/>
            <person name="Husby M.E."/>
            <person name="Kamat A."/>
            <person name="Kanga B."/>
            <person name="Kashin S."/>
            <person name="Khazanovich D."/>
            <person name="Kisner P."/>
            <person name="Lance K."/>
            <person name="Lara M."/>
            <person name="Lee W."/>
            <person name="Lennon N."/>
            <person name="Letendre F."/>
            <person name="LeVine R."/>
            <person name="Lipovsky A."/>
            <person name="Liu X."/>
            <person name="Liu J."/>
            <person name="Liu S."/>
            <person name="Lokyitsang T."/>
            <person name="Lokyitsang Y."/>
            <person name="Lubonja R."/>
            <person name="Lui A."/>
            <person name="MacDonald P."/>
            <person name="Magnisalis V."/>
            <person name="Maru K."/>
            <person name="Matthews C."/>
            <person name="McCusker W."/>
            <person name="McDonough S."/>
            <person name="Mehta T."/>
            <person name="Meldrim J."/>
            <person name="Meneus L."/>
            <person name="Mihai O."/>
            <person name="Mihalev A."/>
            <person name="Mihova T."/>
            <person name="Mittelman R."/>
            <person name="Mlenga V."/>
            <person name="Montmayeur A."/>
            <person name="Mulrain L."/>
            <person name="Navidi A."/>
            <person name="Naylor J."/>
            <person name="Negash T."/>
            <person name="Nguyen T."/>
            <person name="Nguyen N."/>
            <person name="Nicol R."/>
            <person name="Norbu C."/>
            <person name="Norbu N."/>
            <person name="Novod N."/>
            <person name="O'Neill B."/>
            <person name="Osman S."/>
            <person name="Markiewicz E."/>
            <person name="Oyono O.L."/>
            <person name="Patti C."/>
            <person name="Phunkhang P."/>
            <person name="Pierre F."/>
            <person name="Priest M."/>
            <person name="Raghuraman S."/>
            <person name="Rege F."/>
            <person name="Reyes R."/>
            <person name="Rise C."/>
            <person name="Rogov P."/>
            <person name="Ross K."/>
            <person name="Ryan E."/>
            <person name="Settipalli S."/>
            <person name="Shea T."/>
            <person name="Sherpa N."/>
            <person name="Shi L."/>
            <person name="Shih D."/>
            <person name="Sparrow T."/>
            <person name="Spaulding J."/>
            <person name="Stalker J."/>
            <person name="Stange-Thomann N."/>
            <person name="Stavropoulos S."/>
            <person name="Stone C."/>
            <person name="Strader C."/>
            <person name="Tesfaye S."/>
            <person name="Thomson T."/>
            <person name="Thoulutsang Y."/>
            <person name="Thoulutsang D."/>
            <person name="Topham K."/>
            <person name="Topping I."/>
            <person name="Tsamla T."/>
            <person name="Vassiliev H."/>
            <person name="Vo A."/>
            <person name="Wangchuk T."/>
            <person name="Wangdi T."/>
            <person name="Weiand M."/>
            <person name="Wilkinson J."/>
            <person name="Wilson A."/>
            <person name="Yadav S."/>
            <person name="Young G."/>
            <person name="Yu Q."/>
            <person name="Zembek L."/>
            <person name="Zhong D."/>
            <person name="Zimmer A."/>
            <person name="Zwirko Z."/>
            <person name="Jaffe D.B."/>
            <person name="Alvarez P."/>
            <person name="Brockman W."/>
            <person name="Butler J."/>
            <person name="Chin C."/>
            <person name="Gnerre S."/>
            <person name="Grabherr M."/>
            <person name="Kleber M."/>
            <person name="Mauceli E."/>
            <person name="MacCallum I."/>
        </authorList>
    </citation>
    <scope>NUCLEOTIDE SEQUENCE [LARGE SCALE GENOMIC DNA]</scope>
    <source>
        <strain evidence="2">MSH-3 / Tucson 14011-0111.49</strain>
    </source>
</reference>
<dbReference type="HOGENOM" id="CLU_2374981_0_0_1"/>
<keyword evidence="2" id="KW-1185">Reference proteome</keyword>
<name>B4G2I9_DROPE</name>
<evidence type="ECO:0000313" key="2">
    <source>
        <dbReference type="Proteomes" id="UP000008744"/>
    </source>
</evidence>
<gene>
    <name evidence="1" type="primary">Dper\GL23595</name>
    <name evidence="1" type="ORF">Dper_GL23595</name>
</gene>
<protein>
    <submittedName>
        <fullName evidence="1">GL23595</fullName>
    </submittedName>
</protein>
<evidence type="ECO:0000313" key="1">
    <source>
        <dbReference type="EMBL" id="EDW24034.1"/>
    </source>
</evidence>
<dbReference type="AlphaFoldDB" id="B4G2I9"/>
<proteinExistence type="predicted"/>
<dbReference type="Proteomes" id="UP000008744">
    <property type="component" value="Unassembled WGS sequence"/>
</dbReference>
<sequence>MHDNRSVIAKQADNACPALPCPALSWPGLASLPDHFNLRATSEEQSQRSRQGASLKQGTIWLLLLWQPQPLPLPVAGCRLPVAVCCGSDIAAFAR</sequence>